<reference evidence="5" key="1">
    <citation type="submission" date="2023-10" db="EMBL/GenBank/DDBJ databases">
        <authorList>
            <person name="Chen Y."/>
            <person name="Shah S."/>
            <person name="Dougan E. K."/>
            <person name="Thang M."/>
            <person name="Chan C."/>
        </authorList>
    </citation>
    <scope>NUCLEOTIDE SEQUENCE [LARGE SCALE GENOMIC DNA]</scope>
</reference>
<accession>A0ABN9QQR7</accession>
<keyword evidence="1 3" id="KW-0853">WD repeat</keyword>
<dbReference type="InterPro" id="IPR019775">
    <property type="entry name" value="WD40_repeat_CS"/>
</dbReference>
<evidence type="ECO:0000313" key="5">
    <source>
        <dbReference type="EMBL" id="CAK0807423.1"/>
    </source>
</evidence>
<evidence type="ECO:0000256" key="1">
    <source>
        <dbReference type="ARBA" id="ARBA00022574"/>
    </source>
</evidence>
<dbReference type="InterPro" id="IPR001680">
    <property type="entry name" value="WD40_rpt"/>
</dbReference>
<dbReference type="SMART" id="SM00320">
    <property type="entry name" value="WD40"/>
    <property type="match status" value="4"/>
</dbReference>
<evidence type="ECO:0000256" key="2">
    <source>
        <dbReference type="ARBA" id="ARBA00022737"/>
    </source>
</evidence>
<keyword evidence="6" id="KW-1185">Reference proteome</keyword>
<evidence type="ECO:0000313" key="6">
    <source>
        <dbReference type="Proteomes" id="UP001189429"/>
    </source>
</evidence>
<name>A0ABN9QQR7_9DINO</name>
<gene>
    <name evidence="5" type="ORF">PCOR1329_LOCUS13311</name>
</gene>
<dbReference type="SUPFAM" id="SSF50978">
    <property type="entry name" value="WD40 repeat-like"/>
    <property type="match status" value="1"/>
</dbReference>
<dbReference type="InterPro" id="IPR036322">
    <property type="entry name" value="WD40_repeat_dom_sf"/>
</dbReference>
<dbReference type="Proteomes" id="UP001189429">
    <property type="component" value="Unassembled WGS sequence"/>
</dbReference>
<evidence type="ECO:0000256" key="4">
    <source>
        <dbReference type="SAM" id="MobiDB-lite"/>
    </source>
</evidence>
<dbReference type="PRINTS" id="PR00320">
    <property type="entry name" value="GPROTEINBRPT"/>
</dbReference>
<sequence length="456" mass="48363">MRRMLARAAGEPRAVRSALCGLVCGLPPDEDLGRVRPGLWFGRGLGLPGPGSRARAPGQRLRRSQREVRCPGGAAPGRLQRHGHGHLLRGELEAAANSGACSPGPIRYLAAHASLPWFLSASDDCSIKLFEREGDWRCSQVFSAHSLPVTMCQWSLDSCVSFASSSMDSSVRLWNFGARELGFSSLSPDELVSTYELRGHTKGVTCVAYLHSAGSSRLASGSDDKTVRIWDVEGRRCLQLLRCHAGRVTSLACHLGRPLLVAAGEGHAASVWRPAESSVPDVLIFQRYRLDETVETELGCLRAVALRPDGGGAGGLAALGCDGGTVVCTVGIGGGSATPGGRRAGARRGATPAEPSNEEDVLRRRSLHLSIAPGAPRRETQVYPWLDGALSLLAACYRARTSAGRACSKAAARAARASREWLLGSAAGAALCLRRAAGAGALWRARERCGRLLRPR</sequence>
<dbReference type="PROSITE" id="PS50082">
    <property type="entry name" value="WD_REPEATS_2"/>
    <property type="match status" value="2"/>
</dbReference>
<comment type="caution">
    <text evidence="5">The sequence shown here is derived from an EMBL/GenBank/DDBJ whole genome shotgun (WGS) entry which is preliminary data.</text>
</comment>
<dbReference type="PANTHER" id="PTHR19876:SF2">
    <property type="entry name" value="COATOMER SUBUNIT BETA"/>
    <property type="match status" value="1"/>
</dbReference>
<dbReference type="InterPro" id="IPR015943">
    <property type="entry name" value="WD40/YVTN_repeat-like_dom_sf"/>
</dbReference>
<keyword evidence="2" id="KW-0677">Repeat</keyword>
<evidence type="ECO:0000256" key="3">
    <source>
        <dbReference type="PROSITE-ProRule" id="PRU00221"/>
    </source>
</evidence>
<dbReference type="InterPro" id="IPR050844">
    <property type="entry name" value="Coatomer_complex_subunit"/>
</dbReference>
<dbReference type="PANTHER" id="PTHR19876">
    <property type="entry name" value="COATOMER"/>
    <property type="match status" value="1"/>
</dbReference>
<organism evidence="5 6">
    <name type="scientific">Prorocentrum cordatum</name>
    <dbReference type="NCBI Taxonomy" id="2364126"/>
    <lineage>
        <taxon>Eukaryota</taxon>
        <taxon>Sar</taxon>
        <taxon>Alveolata</taxon>
        <taxon>Dinophyceae</taxon>
        <taxon>Prorocentrales</taxon>
        <taxon>Prorocentraceae</taxon>
        <taxon>Prorocentrum</taxon>
    </lineage>
</organism>
<dbReference type="InterPro" id="IPR020472">
    <property type="entry name" value="WD40_PAC1"/>
</dbReference>
<feature type="repeat" description="WD" evidence="3">
    <location>
        <begin position="197"/>
        <end position="240"/>
    </location>
</feature>
<feature type="region of interest" description="Disordered" evidence="4">
    <location>
        <begin position="338"/>
        <end position="359"/>
    </location>
</feature>
<protein>
    <submittedName>
        <fullName evidence="5">Uncharacterized protein</fullName>
    </submittedName>
</protein>
<proteinExistence type="predicted"/>
<dbReference type="PROSITE" id="PS50294">
    <property type="entry name" value="WD_REPEATS_REGION"/>
    <property type="match status" value="1"/>
</dbReference>
<dbReference type="EMBL" id="CAUYUJ010003928">
    <property type="protein sequence ID" value="CAK0807423.1"/>
    <property type="molecule type" value="Genomic_DNA"/>
</dbReference>
<dbReference type="PROSITE" id="PS00678">
    <property type="entry name" value="WD_REPEATS_1"/>
    <property type="match status" value="1"/>
</dbReference>
<dbReference type="Pfam" id="PF00400">
    <property type="entry name" value="WD40"/>
    <property type="match status" value="4"/>
</dbReference>
<feature type="repeat" description="WD" evidence="3">
    <location>
        <begin position="142"/>
        <end position="175"/>
    </location>
</feature>
<dbReference type="Gene3D" id="2.130.10.10">
    <property type="entry name" value="YVTN repeat-like/Quinoprotein amine dehydrogenase"/>
    <property type="match status" value="1"/>
</dbReference>